<evidence type="ECO:0000313" key="3">
    <source>
        <dbReference type="Proteomes" id="UP001501710"/>
    </source>
</evidence>
<organism evidence="2 3">
    <name type="scientific">Actinomadura meridiana</name>
    <dbReference type="NCBI Taxonomy" id="559626"/>
    <lineage>
        <taxon>Bacteria</taxon>
        <taxon>Bacillati</taxon>
        <taxon>Actinomycetota</taxon>
        <taxon>Actinomycetes</taxon>
        <taxon>Streptosporangiales</taxon>
        <taxon>Thermomonosporaceae</taxon>
        <taxon>Actinomadura</taxon>
    </lineage>
</organism>
<evidence type="ECO:0000256" key="1">
    <source>
        <dbReference type="SAM" id="MobiDB-lite"/>
    </source>
</evidence>
<accession>A0ABP8CQC3</accession>
<reference evidence="3" key="1">
    <citation type="journal article" date="2019" name="Int. J. Syst. Evol. Microbiol.">
        <title>The Global Catalogue of Microorganisms (GCM) 10K type strain sequencing project: providing services to taxonomists for standard genome sequencing and annotation.</title>
        <authorList>
            <consortium name="The Broad Institute Genomics Platform"/>
            <consortium name="The Broad Institute Genome Sequencing Center for Infectious Disease"/>
            <person name="Wu L."/>
            <person name="Ma J."/>
        </authorList>
    </citation>
    <scope>NUCLEOTIDE SEQUENCE [LARGE SCALE GENOMIC DNA]</scope>
    <source>
        <strain evidence="3">JCM 17440</strain>
    </source>
</reference>
<evidence type="ECO:0000313" key="2">
    <source>
        <dbReference type="EMBL" id="GAA4241922.1"/>
    </source>
</evidence>
<name>A0ABP8CQC3_9ACTN</name>
<dbReference type="Proteomes" id="UP001501710">
    <property type="component" value="Unassembled WGS sequence"/>
</dbReference>
<proteinExistence type="predicted"/>
<sequence>MVVLTPSALLRTSGADHPHSQPDPRVVWFPAHLILARPETPDRDPSPARKAVSILWSPAGRTRFNPDNRMQDTRPVPQIERRHP</sequence>
<feature type="region of interest" description="Disordered" evidence="1">
    <location>
        <begin position="38"/>
        <end position="84"/>
    </location>
</feature>
<comment type="caution">
    <text evidence="2">The sequence shown here is derived from an EMBL/GenBank/DDBJ whole genome shotgun (WGS) entry which is preliminary data.</text>
</comment>
<protein>
    <submittedName>
        <fullName evidence="2">Uncharacterized protein</fullName>
    </submittedName>
</protein>
<feature type="region of interest" description="Disordered" evidence="1">
    <location>
        <begin position="1"/>
        <end position="24"/>
    </location>
</feature>
<gene>
    <name evidence="2" type="ORF">GCM10022254_72720</name>
</gene>
<keyword evidence="3" id="KW-1185">Reference proteome</keyword>
<dbReference type="EMBL" id="BAABAS010000029">
    <property type="protein sequence ID" value="GAA4241922.1"/>
    <property type="molecule type" value="Genomic_DNA"/>
</dbReference>